<sequence length="214" mass="24109">MAIGGDGPRATAIMWAMVAVTLLFVVLRVYTRAIVVNSFGIDDHVYNLAFVFLVLYTIFTSVAAHYGFGQNLVDIATRNPDDVPLAILFEAIGHTFALIGMAVAKWSLGLFLLRIVEARWHKIAIWLSVACLMGASISTCFVFWLQCSPPKYLWDRRIPGRCHIDSTPISMLLCILCVICDFFYAVFPWLFIWRLQMNKREKIVILVSLGLGVM</sequence>
<evidence type="ECO:0000313" key="8">
    <source>
        <dbReference type="EMBL" id="KAF4468501.1"/>
    </source>
</evidence>
<accession>A0A8H4LGT1</accession>
<comment type="caution">
    <text evidence="8">The sequence shown here is derived from an EMBL/GenBank/DDBJ whole genome shotgun (WGS) entry which is preliminary data.</text>
</comment>
<feature type="transmembrane region" description="Helical" evidence="6">
    <location>
        <begin position="169"/>
        <end position="192"/>
    </location>
</feature>
<keyword evidence="9" id="KW-1185">Reference proteome</keyword>
<dbReference type="PANTHER" id="PTHR33048">
    <property type="entry name" value="PTH11-LIKE INTEGRAL MEMBRANE PROTEIN (AFU_ORTHOLOGUE AFUA_5G11245)"/>
    <property type="match status" value="1"/>
</dbReference>
<reference evidence="8 9" key="1">
    <citation type="submission" date="2020-01" db="EMBL/GenBank/DDBJ databases">
        <title>Identification and distribution of gene clusters putatively required for synthesis of sphingolipid metabolism inhibitors in phylogenetically diverse species of the filamentous fungus Fusarium.</title>
        <authorList>
            <person name="Kim H.-S."/>
            <person name="Busman M."/>
            <person name="Brown D.W."/>
            <person name="Divon H."/>
            <person name="Uhlig S."/>
            <person name="Proctor R.H."/>
        </authorList>
    </citation>
    <scope>NUCLEOTIDE SEQUENCE [LARGE SCALE GENOMIC DNA]</scope>
    <source>
        <strain evidence="8 9">NRRL 20459</strain>
    </source>
</reference>
<feature type="transmembrane region" description="Helical" evidence="6">
    <location>
        <begin position="12"/>
        <end position="33"/>
    </location>
</feature>
<proteinExistence type="inferred from homology"/>
<keyword evidence="2 6" id="KW-0812">Transmembrane</keyword>
<evidence type="ECO:0000256" key="3">
    <source>
        <dbReference type="ARBA" id="ARBA00022989"/>
    </source>
</evidence>
<organism evidence="8 9">
    <name type="scientific">Fusarium albosuccineum</name>
    <dbReference type="NCBI Taxonomy" id="1237068"/>
    <lineage>
        <taxon>Eukaryota</taxon>
        <taxon>Fungi</taxon>
        <taxon>Dikarya</taxon>
        <taxon>Ascomycota</taxon>
        <taxon>Pezizomycotina</taxon>
        <taxon>Sordariomycetes</taxon>
        <taxon>Hypocreomycetidae</taxon>
        <taxon>Hypocreales</taxon>
        <taxon>Nectriaceae</taxon>
        <taxon>Fusarium</taxon>
        <taxon>Fusarium decemcellulare species complex</taxon>
    </lineage>
</organism>
<dbReference type="AlphaFoldDB" id="A0A8H4LGT1"/>
<dbReference type="PANTHER" id="PTHR33048:SF93">
    <property type="entry name" value="INTEGRAL MEMBRANE PROTEIN"/>
    <property type="match status" value="1"/>
</dbReference>
<evidence type="ECO:0000256" key="5">
    <source>
        <dbReference type="ARBA" id="ARBA00038359"/>
    </source>
</evidence>
<dbReference type="InterPro" id="IPR052337">
    <property type="entry name" value="SAT4-like"/>
</dbReference>
<dbReference type="Pfam" id="PF20684">
    <property type="entry name" value="Fung_rhodopsin"/>
    <property type="match status" value="1"/>
</dbReference>
<dbReference type="EMBL" id="JAADYS010000605">
    <property type="protein sequence ID" value="KAF4468501.1"/>
    <property type="molecule type" value="Genomic_DNA"/>
</dbReference>
<dbReference type="InterPro" id="IPR049326">
    <property type="entry name" value="Rhodopsin_dom_fungi"/>
</dbReference>
<evidence type="ECO:0000256" key="6">
    <source>
        <dbReference type="SAM" id="Phobius"/>
    </source>
</evidence>
<comment type="subcellular location">
    <subcellularLocation>
        <location evidence="1">Membrane</location>
        <topology evidence="1">Multi-pass membrane protein</topology>
    </subcellularLocation>
</comment>
<name>A0A8H4LGT1_9HYPO</name>
<dbReference type="Proteomes" id="UP000554235">
    <property type="component" value="Unassembled WGS sequence"/>
</dbReference>
<keyword evidence="3 6" id="KW-1133">Transmembrane helix</keyword>
<evidence type="ECO:0000256" key="1">
    <source>
        <dbReference type="ARBA" id="ARBA00004141"/>
    </source>
</evidence>
<feature type="transmembrane region" description="Helical" evidence="6">
    <location>
        <begin position="86"/>
        <end position="113"/>
    </location>
</feature>
<feature type="transmembrane region" description="Helical" evidence="6">
    <location>
        <begin position="45"/>
        <end position="66"/>
    </location>
</feature>
<evidence type="ECO:0000256" key="4">
    <source>
        <dbReference type="ARBA" id="ARBA00023136"/>
    </source>
</evidence>
<evidence type="ECO:0000259" key="7">
    <source>
        <dbReference type="Pfam" id="PF20684"/>
    </source>
</evidence>
<feature type="domain" description="Rhodopsin" evidence="7">
    <location>
        <begin position="27"/>
        <end position="213"/>
    </location>
</feature>
<comment type="similarity">
    <text evidence="5">Belongs to the SAT4 family.</text>
</comment>
<protein>
    <recommendedName>
        <fullName evidence="7">Rhodopsin domain-containing protein</fullName>
    </recommendedName>
</protein>
<keyword evidence="4 6" id="KW-0472">Membrane</keyword>
<evidence type="ECO:0000256" key="2">
    <source>
        <dbReference type="ARBA" id="ARBA00022692"/>
    </source>
</evidence>
<dbReference type="GO" id="GO:0016020">
    <property type="term" value="C:membrane"/>
    <property type="evidence" value="ECO:0007669"/>
    <property type="project" value="UniProtKB-SubCell"/>
</dbReference>
<dbReference type="OrthoDB" id="3923077at2759"/>
<evidence type="ECO:0000313" key="9">
    <source>
        <dbReference type="Proteomes" id="UP000554235"/>
    </source>
</evidence>
<feature type="transmembrane region" description="Helical" evidence="6">
    <location>
        <begin position="125"/>
        <end position="145"/>
    </location>
</feature>
<gene>
    <name evidence="8" type="ORF">FALBO_4618</name>
</gene>